<gene>
    <name evidence="2" type="ORF">BWK62_11525</name>
</gene>
<comment type="caution">
    <text evidence="2">The sequence shown here is derived from an EMBL/GenBank/DDBJ whole genome shotgun (WGS) entry which is preliminary data.</text>
</comment>
<evidence type="ECO:0000313" key="3">
    <source>
        <dbReference type="Proteomes" id="UP000198034"/>
    </source>
</evidence>
<feature type="region of interest" description="Disordered" evidence="1">
    <location>
        <begin position="57"/>
        <end position="122"/>
    </location>
</feature>
<organism evidence="2 3">
    <name type="scientific">Flavobacterium columnare</name>
    <dbReference type="NCBI Taxonomy" id="996"/>
    <lineage>
        <taxon>Bacteria</taxon>
        <taxon>Pseudomonadati</taxon>
        <taxon>Bacteroidota</taxon>
        <taxon>Flavobacteriia</taxon>
        <taxon>Flavobacteriales</taxon>
        <taxon>Flavobacteriaceae</taxon>
        <taxon>Flavobacterium</taxon>
    </lineage>
</organism>
<protein>
    <submittedName>
        <fullName evidence="2">Uncharacterized protein</fullName>
    </submittedName>
</protein>
<evidence type="ECO:0000256" key="1">
    <source>
        <dbReference type="SAM" id="MobiDB-lite"/>
    </source>
</evidence>
<evidence type="ECO:0000313" key="2">
    <source>
        <dbReference type="EMBL" id="OWP75691.1"/>
    </source>
</evidence>
<dbReference type="Proteomes" id="UP000198034">
    <property type="component" value="Unassembled WGS sequence"/>
</dbReference>
<feature type="compositionally biased region" description="Polar residues" evidence="1">
    <location>
        <begin position="81"/>
        <end position="91"/>
    </location>
</feature>
<proteinExistence type="predicted"/>
<feature type="compositionally biased region" description="Polar residues" evidence="1">
    <location>
        <begin position="101"/>
        <end position="120"/>
    </location>
</feature>
<reference evidence="2 3" key="1">
    <citation type="journal article" date="2017" name="Infect. Genet. Evol.">
        <title>Comparative genome analysis of fish pathogen Flavobacterium columnare reveals extensive sequence diversity within the species.</title>
        <authorList>
            <person name="Kayansamruaj P."/>
            <person name="Dong H.T."/>
            <person name="Hirono I."/>
            <person name="Kondo H."/>
            <person name="Senapin S."/>
            <person name="Rodkhum C."/>
        </authorList>
    </citation>
    <scope>NUCLEOTIDE SEQUENCE [LARGE SCALE GENOMIC DNA]</scope>
    <source>
        <strain evidence="2 3">1214</strain>
    </source>
</reference>
<feature type="compositionally biased region" description="Low complexity" evidence="1">
    <location>
        <begin position="60"/>
        <end position="80"/>
    </location>
</feature>
<name>A0A2D0AHP2_9FLAO</name>
<accession>A0A2D0AHP2</accession>
<sequence>MKKTDIESLTIQLDHFDTSKDSKEFSEAIMQRLEKIAATWENEESLESLYLKELAKESSSDTTVTSTSTGGGATANTSSAQKSFAGSTTPSGMRGIVGGINSFNTNSDRSHLTRTNSYGEDTTDVEASNLDLENTFVDNQVNSQTTLTTSTINTTVGSAKSSVYSNIISNETIPVPTTLSASIPTDSKVLEAVKKKREEAILNNDAQATAYWNDIISKIESGITVATLLTDDTIAKHPLFDLFKTLTQTTQEVYNFDWDSVSKKMINAIEQKIVSGTISAASTKYWNTIKKKLQDPNTNLANLFEEYDELFLLLKEVEGLSELPNKVTFFTKTKVYPNLSPNNMYADLGTQTVYTFLKRLSEKQDDVGAGVKHGGVYIKNCDVKSFITGETLEFGIHETFINQLKNAKENINWIVYKDGNKKNNRKFVDHGTTLSYNFGKPGKYTIEAYGKSSGALKSKKTAAFVEVTIINQEIVVTAPQTINGEFARPFTTEKPFVVKLKENTIAKPLQPVVLSYQIEHKIKEKRISITDSKVLPNDGVINLAMPQLGTYTLLVNSNDQYAITCKKEWKIIENYVEAIEIINNKKPNNVYLHSDTPQEVTFAVKKFKIEPPTPDEVAKVKWLVYNAKGSAIVPKGLQLTTAANEPAKPYIIKGKKFTFKIPQNEGEYYVHAYCFDKKKSKDSYKIEMVTPRVTEASWTDAQGDKKETTGFKGEISIIKASIPNFGNQKVRVFFYVKKSANGAYSAAHEYYSDTTTDVNGNINKPIVFDDRLKNEFKLSNGENAFLKVGFVGLLDNKLYPFKEAKYSTKDVEMQLTTKRQLLDLYFEYDGRRVLETDKVPYDANKMEFINLIAKTRNMAGDTLTFTAHGQGKSNVLGKLGETKVDSSGLAKITLSSFSLWDNTSIFDMQKSKAQTLYAGIEGFSAKHVKNRTLVLQVGAKWDSADVFDENDPQLVWGDKVSREFRLKLLKICSDLWGSSRKYEMANAMMICMAVETGETFSSSVIKNSRQPISKEKHKANPHLVEGKPVGLAQFTVTAVKSLILSEKQIPETKESAEKIPLKEVNEYKQKLALLSPEDQLDYVAKYLKLFDNHKKVKRPEDVYMIIFAPTYAGQGDDVDVYKKFLNKENEAKKKVNPNYKENAGMDTKNDDFNKGNNDGIIQAGELLSRYREYKTKGARYALGYNETRRLNQILAEKIIKEKRISFSTSHESGVIDKAMALDNITDTSLGKKANRSNYENAPGGDVELTCEMLYIMYMLSKDYTFNISEIVGASHASNSNHYKGIAFDVSEINGLDIGNGVGKNSKPNPDVSDNLIKEFSVKSISYGATKVLNKLTDAKRKHDNHFHVEIVK</sequence>
<dbReference type="EMBL" id="MTCY01000037">
    <property type="protein sequence ID" value="OWP75691.1"/>
    <property type="molecule type" value="Genomic_DNA"/>
</dbReference>